<keyword evidence="6" id="KW-0479">Metal-binding</keyword>
<evidence type="ECO:0000256" key="1">
    <source>
        <dbReference type="ARBA" id="ARBA00001954"/>
    </source>
</evidence>
<evidence type="ECO:0000256" key="6">
    <source>
        <dbReference type="ARBA" id="ARBA00022723"/>
    </source>
</evidence>
<keyword evidence="5" id="KW-0934">Plastid</keyword>
<comment type="similarity">
    <text evidence="3">Belongs to the carotenoid oxygenase family.</text>
</comment>
<accession>A0ABD1MLH6</accession>
<keyword evidence="7" id="KW-0937">Abscisic acid biosynthesis</keyword>
<keyword evidence="4" id="KW-0150">Chloroplast</keyword>
<proteinExistence type="inferred from homology"/>
<evidence type="ECO:0000256" key="12">
    <source>
        <dbReference type="ARBA" id="ARBA00035929"/>
    </source>
</evidence>
<keyword evidence="11" id="KW-0408">Iron</keyword>
<dbReference type="GO" id="GO:0045549">
    <property type="term" value="F:9-cis-epoxycarotenoid dioxygenase activity"/>
    <property type="evidence" value="ECO:0007669"/>
    <property type="project" value="UniProtKB-EC"/>
</dbReference>
<keyword evidence="8" id="KW-0809">Transit peptide</keyword>
<dbReference type="PANTHER" id="PTHR10543:SF26">
    <property type="entry name" value="9-CIS-EPOXYCAROTENOID DIOXYGENASE NCED3, CHLOROPLASTIC"/>
    <property type="match status" value="1"/>
</dbReference>
<comment type="catalytic activity">
    <reaction evidence="13">
        <text>9'-cis-neoxanthin + O2 = (3S,5R,6R)-3,5-dihydroxy-6,7-didehydro-5,6-dihydro-12'-apo-beta-caroten-12'-al + 2-cis,4-trans-xanthoxin</text>
        <dbReference type="Rhea" id="RHEA:19677"/>
        <dbReference type="ChEBI" id="CHEBI:15379"/>
        <dbReference type="ChEBI" id="CHEBI:32304"/>
        <dbReference type="ChEBI" id="CHEBI:34596"/>
        <dbReference type="ChEBI" id="CHEBI:35306"/>
        <dbReference type="EC" id="1.13.11.51"/>
    </reaction>
</comment>
<evidence type="ECO:0000256" key="5">
    <source>
        <dbReference type="ARBA" id="ARBA00022640"/>
    </source>
</evidence>
<keyword evidence="9" id="KW-0223">Dioxygenase</keyword>
<evidence type="ECO:0000256" key="14">
    <source>
        <dbReference type="ARBA" id="ARBA00039007"/>
    </source>
</evidence>
<dbReference type="AlphaFoldDB" id="A0ABD1MLH6"/>
<gene>
    <name evidence="16" type="ORF">Fmac_011105</name>
</gene>
<evidence type="ECO:0000256" key="15">
    <source>
        <dbReference type="ARBA" id="ARBA00048369"/>
    </source>
</evidence>
<evidence type="ECO:0000313" key="17">
    <source>
        <dbReference type="Proteomes" id="UP001603857"/>
    </source>
</evidence>
<comment type="cofactor">
    <cofactor evidence="1">
        <name>Fe(2+)</name>
        <dbReference type="ChEBI" id="CHEBI:29033"/>
    </cofactor>
</comment>
<comment type="catalytic activity">
    <reaction evidence="12">
        <text>9-cis-violaxanthin + O2 = (3S,5R,6S)-5,6-epoxy-3-hydroxy-5,6-dihydro-12'-apo-beta-caroten-12'-al + 2-cis,4-trans-xanthoxin</text>
        <dbReference type="Rhea" id="RHEA:16541"/>
        <dbReference type="ChEBI" id="CHEBI:15379"/>
        <dbReference type="ChEBI" id="CHEBI:32304"/>
        <dbReference type="ChEBI" id="CHEBI:34597"/>
        <dbReference type="ChEBI" id="CHEBI:35305"/>
        <dbReference type="EC" id="1.13.11.51"/>
    </reaction>
</comment>
<protein>
    <recommendedName>
        <fullName evidence="14">9-cis-epoxycarotenoid dioxygenase</fullName>
        <ecNumber evidence="14">1.13.11.51</ecNumber>
    </recommendedName>
</protein>
<organism evidence="16 17">
    <name type="scientific">Flemingia macrophylla</name>
    <dbReference type="NCBI Taxonomy" id="520843"/>
    <lineage>
        <taxon>Eukaryota</taxon>
        <taxon>Viridiplantae</taxon>
        <taxon>Streptophyta</taxon>
        <taxon>Embryophyta</taxon>
        <taxon>Tracheophyta</taxon>
        <taxon>Spermatophyta</taxon>
        <taxon>Magnoliopsida</taxon>
        <taxon>eudicotyledons</taxon>
        <taxon>Gunneridae</taxon>
        <taxon>Pentapetalae</taxon>
        <taxon>rosids</taxon>
        <taxon>fabids</taxon>
        <taxon>Fabales</taxon>
        <taxon>Fabaceae</taxon>
        <taxon>Papilionoideae</taxon>
        <taxon>50 kb inversion clade</taxon>
        <taxon>NPAAA clade</taxon>
        <taxon>indigoferoid/millettioid clade</taxon>
        <taxon>Phaseoleae</taxon>
        <taxon>Flemingia</taxon>
    </lineage>
</organism>
<name>A0ABD1MLH6_9FABA</name>
<evidence type="ECO:0000256" key="11">
    <source>
        <dbReference type="ARBA" id="ARBA00023004"/>
    </source>
</evidence>
<dbReference type="Pfam" id="PF03055">
    <property type="entry name" value="RPE65"/>
    <property type="match status" value="1"/>
</dbReference>
<dbReference type="GO" id="GO:0009688">
    <property type="term" value="P:abscisic acid biosynthetic process"/>
    <property type="evidence" value="ECO:0007669"/>
    <property type="project" value="UniProtKB-KW"/>
</dbReference>
<keyword evidence="17" id="KW-1185">Reference proteome</keyword>
<evidence type="ECO:0000256" key="13">
    <source>
        <dbReference type="ARBA" id="ARBA00036784"/>
    </source>
</evidence>
<evidence type="ECO:0000313" key="16">
    <source>
        <dbReference type="EMBL" id="KAL2336659.1"/>
    </source>
</evidence>
<comment type="catalytic activity">
    <reaction evidence="15">
        <text>a 9-cis-epoxycarotenoid + O2 = a 12'-apo-carotenal + 2-cis,4-trans-xanthoxin</text>
        <dbReference type="Rhea" id="RHEA:23328"/>
        <dbReference type="ChEBI" id="CHEBI:15379"/>
        <dbReference type="ChEBI" id="CHEBI:32304"/>
        <dbReference type="ChEBI" id="CHEBI:51972"/>
        <dbReference type="ChEBI" id="CHEBI:51973"/>
        <dbReference type="EC" id="1.13.11.51"/>
    </reaction>
</comment>
<dbReference type="Proteomes" id="UP001603857">
    <property type="component" value="Unassembled WGS sequence"/>
</dbReference>
<evidence type="ECO:0000256" key="7">
    <source>
        <dbReference type="ARBA" id="ARBA00022865"/>
    </source>
</evidence>
<sequence length="123" mass="13537">MKERSVTVVVLEVRKRANPLHEPLKGHHLFDGDGMVHAMKFQNSAASYACRFTETQRLAQEKALGWPIFPKAIGKLHGHSGITRLLLFYAQSLVGLVDGNDGKRLGDFGKRPRATLGEGVAES</sequence>
<evidence type="ECO:0000256" key="4">
    <source>
        <dbReference type="ARBA" id="ARBA00022528"/>
    </source>
</evidence>
<dbReference type="EMBL" id="JBGMDY010000004">
    <property type="protein sequence ID" value="KAL2336659.1"/>
    <property type="molecule type" value="Genomic_DNA"/>
</dbReference>
<evidence type="ECO:0000256" key="9">
    <source>
        <dbReference type="ARBA" id="ARBA00022964"/>
    </source>
</evidence>
<dbReference type="EC" id="1.13.11.51" evidence="14"/>
<dbReference type="PANTHER" id="PTHR10543">
    <property type="entry name" value="BETA-CAROTENE DIOXYGENASE"/>
    <property type="match status" value="1"/>
</dbReference>
<evidence type="ECO:0000256" key="10">
    <source>
        <dbReference type="ARBA" id="ARBA00023002"/>
    </source>
</evidence>
<comment type="subcellular location">
    <subcellularLocation>
        <location evidence="2">Plastid</location>
        <location evidence="2">Chloroplast</location>
    </subcellularLocation>
</comment>
<dbReference type="InterPro" id="IPR004294">
    <property type="entry name" value="Carotenoid_Oase"/>
</dbReference>
<reference evidence="16 17" key="1">
    <citation type="submission" date="2024-08" db="EMBL/GenBank/DDBJ databases">
        <title>Insights into the chromosomal genome structure of Flemingia macrophylla.</title>
        <authorList>
            <person name="Ding Y."/>
            <person name="Zhao Y."/>
            <person name="Bi W."/>
            <person name="Wu M."/>
            <person name="Zhao G."/>
            <person name="Gong Y."/>
            <person name="Li W."/>
            <person name="Zhang P."/>
        </authorList>
    </citation>
    <scope>NUCLEOTIDE SEQUENCE [LARGE SCALE GENOMIC DNA]</scope>
    <source>
        <strain evidence="16">DYQJB</strain>
        <tissue evidence="16">Leaf</tissue>
    </source>
</reference>
<dbReference type="GO" id="GO:0046872">
    <property type="term" value="F:metal ion binding"/>
    <property type="evidence" value="ECO:0007669"/>
    <property type="project" value="UniProtKB-KW"/>
</dbReference>
<evidence type="ECO:0000256" key="3">
    <source>
        <dbReference type="ARBA" id="ARBA00006787"/>
    </source>
</evidence>
<keyword evidence="10" id="KW-0560">Oxidoreductase</keyword>
<evidence type="ECO:0000256" key="2">
    <source>
        <dbReference type="ARBA" id="ARBA00004229"/>
    </source>
</evidence>
<comment type="caution">
    <text evidence="16">The sequence shown here is derived from an EMBL/GenBank/DDBJ whole genome shotgun (WGS) entry which is preliminary data.</text>
</comment>
<dbReference type="GO" id="GO:0009507">
    <property type="term" value="C:chloroplast"/>
    <property type="evidence" value="ECO:0007669"/>
    <property type="project" value="UniProtKB-SubCell"/>
</dbReference>
<evidence type="ECO:0000256" key="8">
    <source>
        <dbReference type="ARBA" id="ARBA00022946"/>
    </source>
</evidence>